<dbReference type="PROSITE" id="PS50897">
    <property type="entry name" value="CTLH"/>
    <property type="match status" value="2"/>
</dbReference>
<dbReference type="AlphaFoldDB" id="A0A835V5D6"/>
<feature type="compositionally biased region" description="Low complexity" evidence="1">
    <location>
        <begin position="28"/>
        <end position="47"/>
    </location>
</feature>
<dbReference type="PANTHER" id="PTHR12864">
    <property type="entry name" value="RAN BINDING PROTEIN 9-RELATED"/>
    <property type="match status" value="1"/>
</dbReference>
<name>A0A835V5D6_VANPL</name>
<accession>A0A835V5D6</accession>
<dbReference type="Proteomes" id="UP000636800">
    <property type="component" value="Unassembled WGS sequence"/>
</dbReference>
<dbReference type="EMBL" id="JADCNL010000004">
    <property type="protein sequence ID" value="KAG0485303.1"/>
    <property type="molecule type" value="Genomic_DNA"/>
</dbReference>
<dbReference type="SMART" id="SM00668">
    <property type="entry name" value="CTLH"/>
    <property type="match status" value="2"/>
</dbReference>
<dbReference type="InterPro" id="IPR006595">
    <property type="entry name" value="CTLH_C"/>
</dbReference>
<proteinExistence type="predicted"/>
<evidence type="ECO:0000259" key="2">
    <source>
        <dbReference type="PROSITE" id="PS50897"/>
    </source>
</evidence>
<dbReference type="InterPro" id="IPR024964">
    <property type="entry name" value="CTLH/CRA"/>
</dbReference>
<feature type="domain" description="CTLH" evidence="2">
    <location>
        <begin position="51"/>
        <end position="107"/>
    </location>
</feature>
<keyword evidence="4" id="KW-1185">Reference proteome</keyword>
<dbReference type="OrthoDB" id="10252740at2759"/>
<evidence type="ECO:0000313" key="4">
    <source>
        <dbReference type="Proteomes" id="UP000636800"/>
    </source>
</evidence>
<dbReference type="Pfam" id="PF10607">
    <property type="entry name" value="CTLH"/>
    <property type="match status" value="2"/>
</dbReference>
<dbReference type="InterPro" id="IPR050618">
    <property type="entry name" value="Ubq-SigPath_Reg"/>
</dbReference>
<evidence type="ECO:0000256" key="1">
    <source>
        <dbReference type="SAM" id="MobiDB-lite"/>
    </source>
</evidence>
<protein>
    <recommendedName>
        <fullName evidence="2">CTLH domain-containing protein</fullName>
    </recommendedName>
</protein>
<evidence type="ECO:0000313" key="3">
    <source>
        <dbReference type="EMBL" id="KAG0485303.1"/>
    </source>
</evidence>
<comment type="caution">
    <text evidence="3">The sequence shown here is derived from an EMBL/GenBank/DDBJ whole genome shotgun (WGS) entry which is preliminary data.</text>
</comment>
<reference evidence="3 4" key="1">
    <citation type="journal article" date="2020" name="Nat. Food">
        <title>A phased Vanilla planifolia genome enables genetic improvement of flavour and production.</title>
        <authorList>
            <person name="Hasing T."/>
            <person name="Tang H."/>
            <person name="Brym M."/>
            <person name="Khazi F."/>
            <person name="Huang T."/>
            <person name="Chambers A.H."/>
        </authorList>
    </citation>
    <scope>NUCLEOTIDE SEQUENCE [LARGE SCALE GENOMIC DNA]</scope>
    <source>
        <tissue evidence="3">Leaf</tissue>
    </source>
</reference>
<gene>
    <name evidence="3" type="ORF">HPP92_009382</name>
</gene>
<feature type="region of interest" description="Disordered" evidence="1">
    <location>
        <begin position="26"/>
        <end position="47"/>
    </location>
</feature>
<organism evidence="3 4">
    <name type="scientific">Vanilla planifolia</name>
    <name type="common">Vanilla</name>
    <dbReference type="NCBI Taxonomy" id="51239"/>
    <lineage>
        <taxon>Eukaryota</taxon>
        <taxon>Viridiplantae</taxon>
        <taxon>Streptophyta</taxon>
        <taxon>Embryophyta</taxon>
        <taxon>Tracheophyta</taxon>
        <taxon>Spermatophyta</taxon>
        <taxon>Magnoliopsida</taxon>
        <taxon>Liliopsida</taxon>
        <taxon>Asparagales</taxon>
        <taxon>Orchidaceae</taxon>
        <taxon>Vanilloideae</taxon>
        <taxon>Vanilleae</taxon>
        <taxon>Vanilla</taxon>
    </lineage>
</organism>
<feature type="region of interest" description="Disordered" evidence="1">
    <location>
        <begin position="629"/>
        <end position="654"/>
    </location>
</feature>
<feature type="domain" description="CTLH" evidence="2">
    <location>
        <begin position="451"/>
        <end position="508"/>
    </location>
</feature>
<sequence length="699" mass="78940">MESTPVNWESLDSLVINFAKSEHLIEDSSAPSSPSSSSASSSSNSSSSYHSRLLIRQIRRSIESGDVDSAIYLLREHAPVVLDDHRILFRLQKQKFIELLRRGTEKDRDSAIQCLRVALAPCALDAYPEAYEEFKHILLALIFDKEDKCSPVADEWSERRRLDLAGFLLSVLRVHLQAYDPIFLMTLRYLISIHKVFCLRQGISSPISDLTERLLFEDRDPPAIPQDSLYEAPPFDEVDIQALAHAVELTRQGAVDSLRYAKGDLFQAFQNELSRMRLDFSVLDELVREYCVYRGIAACTTISSSDYANSSYKDSISRLSDGESSINNASFDGFHEVNTIDASTQENGSEVHCSSEVITNHEDCSINDLGSMHSSSRRLRRSRCDASRELKRKRWRGRVETLELTSCVTVSYNCNQTVMPPSAHVTIEHKCGEEKVFRNSSCFQNANDNQKYEILLDLKELATKGMVVEVVEEVNAVDPEFFTQNPTLLFQLKQVEFIQLANRGNIHLALKVACSHLGPLAARNKDLVKPLKETLLILLKPDEEVLMKKFPLVALANNVQVAVGRRFGIEEPQLMKIMRATLHTHNEWFKLQMCKDRFEDFMRIDELKEINFHLIVDTTAVDVHANNSCQGSSQNTASSSNKLVEVNSSPSQGSLNENLCDENAILKVMEFLALPRADAIHLLLQYNGNAETVIQQIFT</sequence>